<organism evidence="7 8">
    <name type="scientific">Clostridium amylolyticum</name>
    <dbReference type="NCBI Taxonomy" id="1121298"/>
    <lineage>
        <taxon>Bacteria</taxon>
        <taxon>Bacillati</taxon>
        <taxon>Bacillota</taxon>
        <taxon>Clostridia</taxon>
        <taxon>Eubacteriales</taxon>
        <taxon>Clostridiaceae</taxon>
        <taxon>Clostridium</taxon>
    </lineage>
</organism>
<dbReference type="GO" id="GO:0003677">
    <property type="term" value="F:DNA binding"/>
    <property type="evidence" value="ECO:0007669"/>
    <property type="project" value="InterPro"/>
</dbReference>
<dbReference type="GO" id="GO:0016987">
    <property type="term" value="F:sigma factor activity"/>
    <property type="evidence" value="ECO:0007669"/>
    <property type="project" value="UniProtKB-KW"/>
</dbReference>
<accession>A0A1M6GIP2</accession>
<keyword evidence="3" id="KW-0731">Sigma factor</keyword>
<dbReference type="SUPFAM" id="SSF88946">
    <property type="entry name" value="Sigma2 domain of RNA polymerase sigma factors"/>
    <property type="match status" value="1"/>
</dbReference>
<dbReference type="CDD" id="cd06171">
    <property type="entry name" value="Sigma70_r4"/>
    <property type="match status" value="1"/>
</dbReference>
<evidence type="ECO:0000256" key="4">
    <source>
        <dbReference type="ARBA" id="ARBA00023163"/>
    </source>
</evidence>
<evidence type="ECO:0000313" key="7">
    <source>
        <dbReference type="EMBL" id="SHJ09814.1"/>
    </source>
</evidence>
<sequence length="182" mass="21585">MRKGDKWVENELLVKRAIKGSKNDFALLIHQYKNELYRIAYIYTKNQDDALEAIDETTYKAYISIKKLRKSEFFKTWIIRILINECISILRKKNKIVLENDNNKFEVTYEDSDLTFDYEELYEAINTLTDKQRTAIVLRYFDDLKTSTISEIMGIPENTVKAHIRRGLLSLKKILKEEIIYG</sequence>
<dbReference type="PANTHER" id="PTHR43133:SF51">
    <property type="entry name" value="RNA POLYMERASE SIGMA FACTOR"/>
    <property type="match status" value="1"/>
</dbReference>
<comment type="similarity">
    <text evidence="1">Belongs to the sigma-70 factor family. ECF subfamily.</text>
</comment>
<dbReference type="InterPro" id="IPR039425">
    <property type="entry name" value="RNA_pol_sigma-70-like"/>
</dbReference>
<evidence type="ECO:0000256" key="3">
    <source>
        <dbReference type="ARBA" id="ARBA00023082"/>
    </source>
</evidence>
<dbReference type="PANTHER" id="PTHR43133">
    <property type="entry name" value="RNA POLYMERASE ECF-TYPE SIGMA FACTO"/>
    <property type="match status" value="1"/>
</dbReference>
<dbReference type="InterPro" id="IPR013324">
    <property type="entry name" value="RNA_pol_sigma_r3/r4-like"/>
</dbReference>
<dbReference type="Gene3D" id="1.10.1740.10">
    <property type="match status" value="1"/>
</dbReference>
<dbReference type="Proteomes" id="UP000184080">
    <property type="component" value="Unassembled WGS sequence"/>
</dbReference>
<keyword evidence="4" id="KW-0804">Transcription</keyword>
<dbReference type="AlphaFoldDB" id="A0A1M6GIP2"/>
<dbReference type="EMBL" id="FQZO01000003">
    <property type="protein sequence ID" value="SHJ09814.1"/>
    <property type="molecule type" value="Genomic_DNA"/>
</dbReference>
<feature type="domain" description="RNA polymerase sigma factor 70 region 4 type 2" evidence="6">
    <location>
        <begin position="119"/>
        <end position="170"/>
    </location>
</feature>
<evidence type="ECO:0000256" key="2">
    <source>
        <dbReference type="ARBA" id="ARBA00023015"/>
    </source>
</evidence>
<dbReference type="Pfam" id="PF08281">
    <property type="entry name" value="Sigma70_r4_2"/>
    <property type="match status" value="1"/>
</dbReference>
<dbReference type="Pfam" id="PF04542">
    <property type="entry name" value="Sigma70_r2"/>
    <property type="match status" value="1"/>
</dbReference>
<dbReference type="NCBIfam" id="TIGR02937">
    <property type="entry name" value="sigma70-ECF"/>
    <property type="match status" value="1"/>
</dbReference>
<evidence type="ECO:0000259" key="5">
    <source>
        <dbReference type="Pfam" id="PF04542"/>
    </source>
</evidence>
<reference evidence="7 8" key="1">
    <citation type="submission" date="2016-11" db="EMBL/GenBank/DDBJ databases">
        <authorList>
            <person name="Jaros S."/>
            <person name="Januszkiewicz K."/>
            <person name="Wedrychowicz H."/>
        </authorList>
    </citation>
    <scope>NUCLEOTIDE SEQUENCE [LARGE SCALE GENOMIC DNA]</scope>
    <source>
        <strain evidence="7 8">DSM 21864</strain>
    </source>
</reference>
<dbReference type="InterPro" id="IPR013325">
    <property type="entry name" value="RNA_pol_sigma_r2"/>
</dbReference>
<evidence type="ECO:0000313" key="8">
    <source>
        <dbReference type="Proteomes" id="UP000184080"/>
    </source>
</evidence>
<feature type="domain" description="RNA polymerase sigma-70 region 2" evidence="5">
    <location>
        <begin position="28"/>
        <end position="95"/>
    </location>
</feature>
<name>A0A1M6GIP2_9CLOT</name>
<gene>
    <name evidence="7" type="ORF">SAMN05444401_2132</name>
</gene>
<evidence type="ECO:0000256" key="1">
    <source>
        <dbReference type="ARBA" id="ARBA00010641"/>
    </source>
</evidence>
<dbReference type="InterPro" id="IPR014284">
    <property type="entry name" value="RNA_pol_sigma-70_dom"/>
</dbReference>
<evidence type="ECO:0000259" key="6">
    <source>
        <dbReference type="Pfam" id="PF08281"/>
    </source>
</evidence>
<dbReference type="Gene3D" id="1.10.10.10">
    <property type="entry name" value="Winged helix-like DNA-binding domain superfamily/Winged helix DNA-binding domain"/>
    <property type="match status" value="1"/>
</dbReference>
<dbReference type="InterPro" id="IPR036388">
    <property type="entry name" value="WH-like_DNA-bd_sf"/>
</dbReference>
<dbReference type="SUPFAM" id="SSF88659">
    <property type="entry name" value="Sigma3 and sigma4 domains of RNA polymerase sigma factors"/>
    <property type="match status" value="1"/>
</dbReference>
<dbReference type="InterPro" id="IPR014300">
    <property type="entry name" value="RNA_pol_sigma-V"/>
</dbReference>
<dbReference type="GO" id="GO:0006352">
    <property type="term" value="P:DNA-templated transcription initiation"/>
    <property type="evidence" value="ECO:0007669"/>
    <property type="project" value="InterPro"/>
</dbReference>
<keyword evidence="2" id="KW-0805">Transcription regulation</keyword>
<dbReference type="InterPro" id="IPR007627">
    <property type="entry name" value="RNA_pol_sigma70_r2"/>
</dbReference>
<protein>
    <submittedName>
        <fullName evidence="7">RNA polymerase, sigma subunit, SigV</fullName>
    </submittedName>
</protein>
<dbReference type="STRING" id="1121298.SAMN05444401_2132"/>
<dbReference type="NCBIfam" id="TIGR02954">
    <property type="entry name" value="Sig70_famx3"/>
    <property type="match status" value="1"/>
</dbReference>
<dbReference type="InterPro" id="IPR013249">
    <property type="entry name" value="RNA_pol_sigma70_r4_t2"/>
</dbReference>
<proteinExistence type="inferred from homology"/>
<keyword evidence="8" id="KW-1185">Reference proteome</keyword>